<dbReference type="InterPro" id="IPR011990">
    <property type="entry name" value="TPR-like_helical_dom_sf"/>
</dbReference>
<dbReference type="SUPFAM" id="SSF103088">
    <property type="entry name" value="OmpA-like"/>
    <property type="match status" value="1"/>
</dbReference>
<comment type="caution">
    <text evidence="7">The sequence shown here is derived from an EMBL/GenBank/DDBJ whole genome shotgun (WGS) entry which is preliminary data.</text>
</comment>
<dbReference type="Gene3D" id="2.60.40.1120">
    <property type="entry name" value="Carboxypeptidase-like, regulatory domain"/>
    <property type="match status" value="1"/>
</dbReference>
<dbReference type="Pfam" id="PF07676">
    <property type="entry name" value="PD40"/>
    <property type="match status" value="4"/>
</dbReference>
<dbReference type="Gene3D" id="2.120.10.30">
    <property type="entry name" value="TolB, C-terminal domain"/>
    <property type="match status" value="1"/>
</dbReference>
<feature type="domain" description="OmpA-like" evidence="6">
    <location>
        <begin position="516"/>
        <end position="632"/>
    </location>
</feature>
<evidence type="ECO:0000313" key="7">
    <source>
        <dbReference type="EMBL" id="GGC67470.1"/>
    </source>
</evidence>
<reference evidence="7" key="1">
    <citation type="journal article" date="2014" name="Int. J. Syst. Evol. Microbiol.">
        <title>Complete genome sequence of Corynebacterium casei LMG S-19264T (=DSM 44701T), isolated from a smear-ripened cheese.</title>
        <authorList>
            <consortium name="US DOE Joint Genome Institute (JGI-PGF)"/>
            <person name="Walter F."/>
            <person name="Albersmeier A."/>
            <person name="Kalinowski J."/>
            <person name="Ruckert C."/>
        </authorList>
    </citation>
    <scope>NUCLEOTIDE SEQUENCE</scope>
    <source>
        <strain evidence="7">CGMCC 1.15343</strain>
    </source>
</reference>
<dbReference type="PRINTS" id="PR01021">
    <property type="entry name" value="OMPADOMAIN"/>
</dbReference>
<dbReference type="AlphaFoldDB" id="A0A916UBL5"/>
<dbReference type="CDD" id="cd15482">
    <property type="entry name" value="Sialidase_non-viral"/>
    <property type="match status" value="1"/>
</dbReference>
<dbReference type="SUPFAM" id="SSF82171">
    <property type="entry name" value="DPP6 N-terminal domain-like"/>
    <property type="match status" value="1"/>
</dbReference>
<dbReference type="RefSeq" id="WP_188626864.1">
    <property type="nucleotide sequence ID" value="NZ_BMIL01000006.1"/>
</dbReference>
<dbReference type="Pfam" id="PF13432">
    <property type="entry name" value="TPR_16"/>
    <property type="match status" value="1"/>
</dbReference>
<dbReference type="GO" id="GO:0009279">
    <property type="term" value="C:cell outer membrane"/>
    <property type="evidence" value="ECO:0007669"/>
    <property type="project" value="UniProtKB-SubCell"/>
</dbReference>
<evidence type="ECO:0000256" key="5">
    <source>
        <dbReference type="PROSITE-ProRule" id="PRU00473"/>
    </source>
</evidence>
<evidence type="ECO:0000256" key="4">
    <source>
        <dbReference type="PROSITE-ProRule" id="PRU00339"/>
    </source>
</evidence>
<dbReference type="EMBL" id="BMIL01000006">
    <property type="protein sequence ID" value="GGC67470.1"/>
    <property type="molecule type" value="Genomic_DNA"/>
</dbReference>
<dbReference type="InterPro" id="IPR050330">
    <property type="entry name" value="Bact_OuterMem_StrucFunc"/>
</dbReference>
<dbReference type="CDD" id="cd07185">
    <property type="entry name" value="OmpA_C-like"/>
    <property type="match status" value="1"/>
</dbReference>
<keyword evidence="3" id="KW-0998">Cell outer membrane</keyword>
<evidence type="ECO:0000313" key="8">
    <source>
        <dbReference type="Proteomes" id="UP000651668"/>
    </source>
</evidence>
<dbReference type="PROSITE" id="PS51123">
    <property type="entry name" value="OMPA_2"/>
    <property type="match status" value="1"/>
</dbReference>
<dbReference type="SMART" id="SM00028">
    <property type="entry name" value="TPR"/>
    <property type="match status" value="3"/>
</dbReference>
<organism evidence="7 8">
    <name type="scientific">Pedobacter quisquiliarum</name>
    <dbReference type="NCBI Taxonomy" id="1834438"/>
    <lineage>
        <taxon>Bacteria</taxon>
        <taxon>Pseudomonadati</taxon>
        <taxon>Bacteroidota</taxon>
        <taxon>Sphingobacteriia</taxon>
        <taxon>Sphingobacteriales</taxon>
        <taxon>Sphingobacteriaceae</taxon>
        <taxon>Pedobacter</taxon>
    </lineage>
</organism>
<dbReference type="PANTHER" id="PTHR30329:SF21">
    <property type="entry name" value="LIPOPROTEIN YIAD-RELATED"/>
    <property type="match status" value="1"/>
</dbReference>
<evidence type="ECO:0000256" key="2">
    <source>
        <dbReference type="ARBA" id="ARBA00023136"/>
    </source>
</evidence>
<evidence type="ECO:0000259" key="6">
    <source>
        <dbReference type="PROSITE" id="PS51123"/>
    </source>
</evidence>
<dbReference type="Gene3D" id="3.30.1330.60">
    <property type="entry name" value="OmpA-like domain"/>
    <property type="match status" value="1"/>
</dbReference>
<reference evidence="7" key="2">
    <citation type="submission" date="2020-09" db="EMBL/GenBank/DDBJ databases">
        <authorList>
            <person name="Sun Q."/>
            <person name="Zhou Y."/>
        </authorList>
    </citation>
    <scope>NUCLEOTIDE SEQUENCE</scope>
    <source>
        <strain evidence="7">CGMCC 1.15343</strain>
    </source>
</reference>
<dbReference type="PRINTS" id="PR01023">
    <property type="entry name" value="NAFLGMOTY"/>
</dbReference>
<dbReference type="PROSITE" id="PS50005">
    <property type="entry name" value="TPR"/>
    <property type="match status" value="1"/>
</dbReference>
<keyword evidence="2 5" id="KW-0472">Membrane</keyword>
<dbReference type="InterPro" id="IPR036737">
    <property type="entry name" value="OmpA-like_sf"/>
</dbReference>
<keyword evidence="4" id="KW-0802">TPR repeat</keyword>
<dbReference type="InterPro" id="IPR011042">
    <property type="entry name" value="6-blade_b-propeller_TolB-like"/>
</dbReference>
<gene>
    <name evidence="7" type="ORF">GCM10011387_21120</name>
</gene>
<dbReference type="InterPro" id="IPR011659">
    <property type="entry name" value="WD40"/>
</dbReference>
<name>A0A916UBL5_9SPHI</name>
<dbReference type="Proteomes" id="UP000651668">
    <property type="component" value="Unassembled WGS sequence"/>
</dbReference>
<comment type="subcellular location">
    <subcellularLocation>
        <location evidence="1">Cell outer membrane</location>
    </subcellularLocation>
</comment>
<dbReference type="Pfam" id="PF00691">
    <property type="entry name" value="OmpA"/>
    <property type="match status" value="1"/>
</dbReference>
<dbReference type="PANTHER" id="PTHR30329">
    <property type="entry name" value="STATOR ELEMENT OF FLAGELLAR MOTOR COMPLEX"/>
    <property type="match status" value="1"/>
</dbReference>
<accession>A0A916UBL5</accession>
<dbReference type="InterPro" id="IPR019734">
    <property type="entry name" value="TPR_rpt"/>
</dbReference>
<proteinExistence type="predicted"/>
<feature type="repeat" description="TPR" evidence="4">
    <location>
        <begin position="27"/>
        <end position="60"/>
    </location>
</feature>
<sequence length="632" mass="70656">MKGFWILCLIVCIQLRADAQQSGNGAAQKHFHTAQSLIDNGNYENAVSQLQEAIIADPQFQLAFFQMGDLYRRLKSYDKSKEAYLSGMALNLPVDARVYYSLGESLLLTGDYQQALENLQNFTNKYTGKDQKIVLRAKKYIADCLFSMEAMKKPQPFQPLNMGEHINTKYREYFPALTADGSTMIYSRVIDNNEDFLISKRSKQNGWSTALPLSTNINTKEYNEGAQSLSPDGKYLFFTGCNRPDGLGSCDIYVSHKNGKQWDRPFNLGGIVNSKYWDSQPAISPDGNTLYFSSNRPGGLGGYDLWKTQLGKDGTWSTPVNLGPEINTAYDEHTPFVHPDGQTFYFSSDGWPGLGNKDIFYSRLDAEGKWAKPVNLGYPINSHNEETGLIVTPDGLNGIFSTNLKDGFGDLDLYTFKMPVLAQPKRISYVSGTVNDKETKAPLAAEILMVNLKTKKIQFNDYTSAETGDFLAVMPVGSDYSLNVSSKGYLFYSEHFELPRENGNKPVELIVYMDRIKTGQNLTLKNIFFDTNLATLLPKSIVELDVLFGLLTENPSLSIEIQGHTDNTGTDAQNVLLSEARAKAVYNYLVEKNIAAKRLQFKGYGRNKPIASNATPEGRQQNRRTSFVVKGI</sequence>
<dbReference type="Gene3D" id="1.25.40.10">
    <property type="entry name" value="Tetratricopeptide repeat domain"/>
    <property type="match status" value="1"/>
</dbReference>
<keyword evidence="8" id="KW-1185">Reference proteome</keyword>
<dbReference type="InterPro" id="IPR006665">
    <property type="entry name" value="OmpA-like"/>
</dbReference>
<protein>
    <submittedName>
        <fullName evidence="7">Cell envelope biogenesis protein OmpA</fullName>
    </submittedName>
</protein>
<evidence type="ECO:0000256" key="3">
    <source>
        <dbReference type="ARBA" id="ARBA00023237"/>
    </source>
</evidence>
<dbReference type="InterPro" id="IPR006664">
    <property type="entry name" value="OMP_bac"/>
</dbReference>
<dbReference type="SUPFAM" id="SSF48452">
    <property type="entry name" value="TPR-like"/>
    <property type="match status" value="1"/>
</dbReference>
<evidence type="ECO:0000256" key="1">
    <source>
        <dbReference type="ARBA" id="ARBA00004442"/>
    </source>
</evidence>